<evidence type="ECO:0000259" key="1">
    <source>
        <dbReference type="Pfam" id="PF00534"/>
    </source>
</evidence>
<dbReference type="GO" id="GO:0016757">
    <property type="term" value="F:glycosyltransferase activity"/>
    <property type="evidence" value="ECO:0007669"/>
    <property type="project" value="InterPro"/>
</dbReference>
<dbReference type="AlphaFoldDB" id="A0A328F9B2"/>
<dbReference type="Pfam" id="PF00534">
    <property type="entry name" value="Glycos_transf_1"/>
    <property type="match status" value="1"/>
</dbReference>
<proteinExistence type="predicted"/>
<protein>
    <submittedName>
        <fullName evidence="4">Glycosyltransferase family 1 protein</fullName>
    </submittedName>
</protein>
<dbReference type="InterPro" id="IPR028098">
    <property type="entry name" value="Glyco_trans_4-like_N"/>
</dbReference>
<dbReference type="PANTHER" id="PTHR45947">
    <property type="entry name" value="SULFOQUINOVOSYL TRANSFERASE SQD2"/>
    <property type="match status" value="1"/>
</dbReference>
<dbReference type="Proteomes" id="UP000248798">
    <property type="component" value="Unassembled WGS sequence"/>
</dbReference>
<dbReference type="Pfam" id="PF13439">
    <property type="entry name" value="Glyco_transf_4"/>
    <property type="match status" value="1"/>
</dbReference>
<dbReference type="SUPFAM" id="SSF53756">
    <property type="entry name" value="UDP-Glycosyltransferase/glycogen phosphorylase"/>
    <property type="match status" value="1"/>
</dbReference>
<evidence type="ECO:0000313" key="6">
    <source>
        <dbReference type="Proteomes" id="UP000293902"/>
    </source>
</evidence>
<dbReference type="RefSeq" id="WP_111958773.1">
    <property type="nucleotide sequence ID" value="NZ_CP036313.1"/>
</dbReference>
<name>A0A328F9B2_9BACT</name>
<sequence length="370" mass="42130">MKIAILVKRFTLSGGKERYVVELIQALCRRGHHVDVFACEAEPQLLNGIGFFPVPNRMRFSSVLNTISFVRETAKILKNHNYDIIHSHERNYTQEVLTLHSFSYYEGLEKYTLFRKIDQKYLSLRSLLYLWLERRQMKTPWLISVSTAISKDVEKNYHRTGNIVEIPPGVDLTVFDGSSIHAIREQARKEKAIEENELAVLFVGSAFQRKGLDRLIPAITEEMRLLVVGKGDHIPKFKKMIKAHDCGQRISMEGITDNIIKYYALADVVVLPSRSEAFGMSILEGMACGLPVIVSHNSGIADLIRHGENGFLMNKASELPGLLELMRSGEKRREIGLRARKTAEQYGWSRVGASHEALYEKILSKKKSKK</sequence>
<dbReference type="OrthoDB" id="433681at2"/>
<accession>A0A328F9B2</accession>
<evidence type="ECO:0000313" key="4">
    <source>
        <dbReference type="EMBL" id="RAM00816.1"/>
    </source>
</evidence>
<dbReference type="InterPro" id="IPR001296">
    <property type="entry name" value="Glyco_trans_1"/>
</dbReference>
<evidence type="ECO:0000313" key="3">
    <source>
        <dbReference type="EMBL" id="QBH13802.1"/>
    </source>
</evidence>
<feature type="domain" description="Glycosyl transferase family 1" evidence="1">
    <location>
        <begin position="184"/>
        <end position="341"/>
    </location>
</feature>
<keyword evidence="4" id="KW-0808">Transferase</keyword>
<evidence type="ECO:0000259" key="2">
    <source>
        <dbReference type="Pfam" id="PF13439"/>
    </source>
</evidence>
<dbReference type="CDD" id="cd03801">
    <property type="entry name" value="GT4_PimA-like"/>
    <property type="match status" value="1"/>
</dbReference>
<dbReference type="EMBL" id="QLNI01000037">
    <property type="protein sequence ID" value="RAM00816.1"/>
    <property type="molecule type" value="Genomic_DNA"/>
</dbReference>
<reference evidence="3 6" key="2">
    <citation type="submission" date="2019-02" db="EMBL/GenBank/DDBJ databases">
        <title>Complete genome sequence of Desulfobacter hydrogenophilus AcRS1.</title>
        <authorList>
            <person name="Marietou A."/>
            <person name="Lund M.B."/>
            <person name="Marshall I.P.G."/>
            <person name="Schreiber L."/>
            <person name="Jorgensen B."/>
        </authorList>
    </citation>
    <scope>NUCLEOTIDE SEQUENCE [LARGE SCALE GENOMIC DNA]</scope>
    <source>
        <strain evidence="3 6">AcRS1</strain>
    </source>
</reference>
<evidence type="ECO:0000313" key="5">
    <source>
        <dbReference type="Proteomes" id="UP000248798"/>
    </source>
</evidence>
<dbReference type="EMBL" id="CP036313">
    <property type="protein sequence ID" value="QBH13802.1"/>
    <property type="molecule type" value="Genomic_DNA"/>
</dbReference>
<reference evidence="4 5" key="1">
    <citation type="submission" date="2018-06" db="EMBL/GenBank/DDBJ databases">
        <title>Complete Genome Sequence of Desulfobacter hydrogenophilus (DSM3380).</title>
        <authorList>
            <person name="Marietou A."/>
            <person name="Schreiber L."/>
            <person name="Marshall I."/>
            <person name="Jorgensen B."/>
        </authorList>
    </citation>
    <scope>NUCLEOTIDE SEQUENCE [LARGE SCALE GENOMIC DNA]</scope>
    <source>
        <strain evidence="4 5">DSM 3380</strain>
    </source>
</reference>
<dbReference type="Proteomes" id="UP000293902">
    <property type="component" value="Chromosome"/>
</dbReference>
<keyword evidence="6" id="KW-1185">Reference proteome</keyword>
<feature type="domain" description="Glycosyltransferase subfamily 4-like N-terminal" evidence="2">
    <location>
        <begin position="14"/>
        <end position="173"/>
    </location>
</feature>
<dbReference type="Gene3D" id="3.40.50.2000">
    <property type="entry name" value="Glycogen Phosphorylase B"/>
    <property type="match status" value="2"/>
</dbReference>
<gene>
    <name evidence="4" type="ORF">DO021_16790</name>
    <name evidence="3" type="ORF">EYB58_13240</name>
</gene>
<dbReference type="InterPro" id="IPR050194">
    <property type="entry name" value="Glycosyltransferase_grp1"/>
</dbReference>
<dbReference type="PANTHER" id="PTHR45947:SF3">
    <property type="entry name" value="SULFOQUINOVOSYL TRANSFERASE SQD2"/>
    <property type="match status" value="1"/>
</dbReference>
<organism evidence="4 5">
    <name type="scientific">Desulfobacter hydrogenophilus</name>
    <dbReference type="NCBI Taxonomy" id="2291"/>
    <lineage>
        <taxon>Bacteria</taxon>
        <taxon>Pseudomonadati</taxon>
        <taxon>Thermodesulfobacteriota</taxon>
        <taxon>Desulfobacteria</taxon>
        <taxon>Desulfobacterales</taxon>
        <taxon>Desulfobacteraceae</taxon>
        <taxon>Desulfobacter</taxon>
    </lineage>
</organism>